<dbReference type="PROSITE" id="PS00463">
    <property type="entry name" value="ZN2_CY6_FUNGAL_1"/>
    <property type="match status" value="1"/>
</dbReference>
<dbReference type="PANTHER" id="PTHR46910:SF25">
    <property type="entry name" value="ABC-TRANSPORTER-REGULATING TRANSCRIPTION FACTOR"/>
    <property type="match status" value="1"/>
</dbReference>
<proteinExistence type="predicted"/>
<dbReference type="GO" id="GO:0008270">
    <property type="term" value="F:zinc ion binding"/>
    <property type="evidence" value="ECO:0007669"/>
    <property type="project" value="InterPro"/>
</dbReference>
<gene>
    <name evidence="4" type="ORF">L207DRAFT_640811</name>
</gene>
<dbReference type="Proteomes" id="UP000235786">
    <property type="component" value="Unassembled WGS sequence"/>
</dbReference>
<protein>
    <recommendedName>
        <fullName evidence="3">Zn(2)-C6 fungal-type domain-containing protein</fullName>
    </recommendedName>
</protein>
<reference evidence="4 5" key="1">
    <citation type="submission" date="2016-04" db="EMBL/GenBank/DDBJ databases">
        <title>A degradative enzymes factory behind the ericoid mycorrhizal symbiosis.</title>
        <authorList>
            <consortium name="DOE Joint Genome Institute"/>
            <person name="Martino E."/>
            <person name="Morin E."/>
            <person name="Grelet G."/>
            <person name="Kuo A."/>
            <person name="Kohler A."/>
            <person name="Daghino S."/>
            <person name="Barry K."/>
            <person name="Choi C."/>
            <person name="Cichocki N."/>
            <person name="Clum A."/>
            <person name="Copeland A."/>
            <person name="Hainaut M."/>
            <person name="Haridas S."/>
            <person name="Labutti K."/>
            <person name="Lindquist E."/>
            <person name="Lipzen A."/>
            <person name="Khouja H.-R."/>
            <person name="Murat C."/>
            <person name="Ohm R."/>
            <person name="Olson A."/>
            <person name="Spatafora J."/>
            <person name="Veneault-Fourrey C."/>
            <person name="Henrissat B."/>
            <person name="Grigoriev I."/>
            <person name="Martin F."/>
            <person name="Perotto S."/>
        </authorList>
    </citation>
    <scope>NUCLEOTIDE SEQUENCE [LARGE SCALE GENOMIC DNA]</scope>
    <source>
        <strain evidence="4 5">F</strain>
    </source>
</reference>
<evidence type="ECO:0000256" key="1">
    <source>
        <dbReference type="ARBA" id="ARBA00023242"/>
    </source>
</evidence>
<dbReference type="AlphaFoldDB" id="A0A2J6QZ45"/>
<accession>A0A2J6QZ45</accession>
<dbReference type="OrthoDB" id="3266505at2759"/>
<dbReference type="PANTHER" id="PTHR46910">
    <property type="entry name" value="TRANSCRIPTION FACTOR PDR1"/>
    <property type="match status" value="1"/>
</dbReference>
<keyword evidence="1" id="KW-0539">Nucleus</keyword>
<dbReference type="SMART" id="SM00066">
    <property type="entry name" value="GAL4"/>
    <property type="match status" value="1"/>
</dbReference>
<feature type="domain" description="Zn(2)-C6 fungal-type" evidence="3">
    <location>
        <begin position="24"/>
        <end position="54"/>
    </location>
</feature>
<evidence type="ECO:0000259" key="3">
    <source>
        <dbReference type="PROSITE" id="PS50048"/>
    </source>
</evidence>
<evidence type="ECO:0000256" key="2">
    <source>
        <dbReference type="SAM" id="MobiDB-lite"/>
    </source>
</evidence>
<dbReference type="SUPFAM" id="SSF57701">
    <property type="entry name" value="Zn2/Cys6 DNA-binding domain"/>
    <property type="match status" value="1"/>
</dbReference>
<dbReference type="CDD" id="cd12148">
    <property type="entry name" value="fungal_TF_MHR"/>
    <property type="match status" value="1"/>
</dbReference>
<dbReference type="Pfam" id="PF00172">
    <property type="entry name" value="Zn_clus"/>
    <property type="match status" value="1"/>
</dbReference>
<feature type="compositionally biased region" description="Basic residues" evidence="2">
    <location>
        <begin position="58"/>
        <end position="70"/>
    </location>
</feature>
<dbReference type="GO" id="GO:0000981">
    <property type="term" value="F:DNA-binding transcription factor activity, RNA polymerase II-specific"/>
    <property type="evidence" value="ECO:0007669"/>
    <property type="project" value="InterPro"/>
</dbReference>
<feature type="region of interest" description="Disordered" evidence="2">
    <location>
        <begin position="58"/>
        <end position="92"/>
    </location>
</feature>
<name>A0A2J6QZ45_HYAVF</name>
<dbReference type="Gene3D" id="4.10.240.10">
    <property type="entry name" value="Zn(2)-C6 fungal-type DNA-binding domain"/>
    <property type="match status" value="1"/>
</dbReference>
<dbReference type="PROSITE" id="PS50048">
    <property type="entry name" value="ZN2_CY6_FUNGAL_2"/>
    <property type="match status" value="1"/>
</dbReference>
<evidence type="ECO:0000313" key="4">
    <source>
        <dbReference type="EMBL" id="PMD31546.1"/>
    </source>
</evidence>
<sequence length="346" mass="39090">MEPRAHPQLNSEAHKRKRRKGFMACMPCRDRKVGCDGKSPACSSCASRGSKCEYLPIRKMRGPGKNKRSVRNSEQRSSLQTQLQERGVLDNDENYSSNNLGLSAEIRDVFEIPVRLEISEEFMNLEALLQQSFPAFVYPENNILPLDYLKRAVKEEPKSPEGFVPLIPQGQIRHLFEITYDEITAVYPMFDLVTLNRLSAEQHAVSSTDPAGNPARWAIINTWIAMGVRFKMTPGSEDELDCVVKAYYRNAVLVLPDLILQRANKESIQALLLMAVFAEGAMDHASYVMLVTNAVRQIEFLAPRLAEVTDRCEIEACRHSLSFARLQDMKVADKYGMTQLLGSLVF</sequence>
<dbReference type="InterPro" id="IPR050987">
    <property type="entry name" value="AtrR-like"/>
</dbReference>
<feature type="compositionally biased region" description="Polar residues" evidence="2">
    <location>
        <begin position="75"/>
        <end position="84"/>
    </location>
</feature>
<organism evidence="4 5">
    <name type="scientific">Hyaloscypha variabilis (strain UAMH 11265 / GT02V1 / F)</name>
    <name type="common">Meliniomyces variabilis</name>
    <dbReference type="NCBI Taxonomy" id="1149755"/>
    <lineage>
        <taxon>Eukaryota</taxon>
        <taxon>Fungi</taxon>
        <taxon>Dikarya</taxon>
        <taxon>Ascomycota</taxon>
        <taxon>Pezizomycotina</taxon>
        <taxon>Leotiomycetes</taxon>
        <taxon>Helotiales</taxon>
        <taxon>Hyaloscyphaceae</taxon>
        <taxon>Hyaloscypha</taxon>
        <taxon>Hyaloscypha variabilis</taxon>
    </lineage>
</organism>
<dbReference type="InterPro" id="IPR001138">
    <property type="entry name" value="Zn2Cys6_DnaBD"/>
</dbReference>
<keyword evidence="5" id="KW-1185">Reference proteome</keyword>
<evidence type="ECO:0000313" key="5">
    <source>
        <dbReference type="Proteomes" id="UP000235786"/>
    </source>
</evidence>
<dbReference type="CDD" id="cd00067">
    <property type="entry name" value="GAL4"/>
    <property type="match status" value="1"/>
</dbReference>
<dbReference type="InterPro" id="IPR036864">
    <property type="entry name" value="Zn2-C6_fun-type_DNA-bd_sf"/>
</dbReference>
<dbReference type="EMBL" id="KZ613962">
    <property type="protein sequence ID" value="PMD31546.1"/>
    <property type="molecule type" value="Genomic_DNA"/>
</dbReference>